<feature type="domain" description="Glycosyltransferase 2-like" evidence="1">
    <location>
        <begin position="8"/>
        <end position="129"/>
    </location>
</feature>
<protein>
    <submittedName>
        <fullName evidence="2">Glycosyltransferase</fullName>
        <ecNumber evidence="2">2.4.-.-</ecNumber>
    </submittedName>
</protein>
<dbReference type="GO" id="GO:0016757">
    <property type="term" value="F:glycosyltransferase activity"/>
    <property type="evidence" value="ECO:0007669"/>
    <property type="project" value="UniProtKB-KW"/>
</dbReference>
<keyword evidence="2" id="KW-0808">Transferase</keyword>
<evidence type="ECO:0000259" key="1">
    <source>
        <dbReference type="Pfam" id="PF00535"/>
    </source>
</evidence>
<gene>
    <name evidence="2" type="ORF">ACFOSU_13275</name>
</gene>
<keyword evidence="3" id="KW-1185">Reference proteome</keyword>
<dbReference type="InterPro" id="IPR001173">
    <property type="entry name" value="Glyco_trans_2-like"/>
</dbReference>
<organism evidence="2 3">
    <name type="scientific">Salinisphaera aquimarina</name>
    <dbReference type="NCBI Taxonomy" id="2094031"/>
    <lineage>
        <taxon>Bacteria</taxon>
        <taxon>Pseudomonadati</taxon>
        <taxon>Pseudomonadota</taxon>
        <taxon>Gammaproteobacteria</taxon>
        <taxon>Salinisphaerales</taxon>
        <taxon>Salinisphaeraceae</taxon>
        <taxon>Salinisphaera</taxon>
    </lineage>
</organism>
<evidence type="ECO:0000313" key="3">
    <source>
        <dbReference type="Proteomes" id="UP001595462"/>
    </source>
</evidence>
<sequence>MSKVHSISVLISTFNRCTYLQECLDSLLAQSRPADQIIVIDDGSEDDTEAVVGRYESVLYVRQVNSGKSVALNHGMDHVTSSHVCFFDDDDFMLPDALAMHIEVLSDGPNNAYSYSPHLVFAEKAGQRIDDPAKWQPVTRPQSASDGEIFIRTLEWGDQFLTYLQGMLIRADVVRTLGGFDKELLRGQDYDMMLRLAYCVPALDVGSPTFVMRNHAGARGPARDRHSVERRFEVWHRYDQRIIRGYRNELTLSEYLPSAECLNKSDLSAEERCKALVTRFRIMFAHGLFTEGLEDLQRICKEPQLQSDQQARILASLVSATNFQHQYLVKKARPIARGLRQIERNSGTAMPLCKHASKGMYWSLVRSIKRQDISSSIRLSASLLMLLR</sequence>
<dbReference type="EC" id="2.4.-.-" evidence="2"/>
<keyword evidence="2" id="KW-0328">Glycosyltransferase</keyword>
<proteinExistence type="predicted"/>
<dbReference type="Gene3D" id="3.90.550.10">
    <property type="entry name" value="Spore Coat Polysaccharide Biosynthesis Protein SpsA, Chain A"/>
    <property type="match status" value="1"/>
</dbReference>
<accession>A0ABV7ETH5</accession>
<dbReference type="PANTHER" id="PTHR43685">
    <property type="entry name" value="GLYCOSYLTRANSFERASE"/>
    <property type="match status" value="1"/>
</dbReference>
<dbReference type="InterPro" id="IPR029044">
    <property type="entry name" value="Nucleotide-diphossugar_trans"/>
</dbReference>
<dbReference type="Pfam" id="PF00535">
    <property type="entry name" value="Glycos_transf_2"/>
    <property type="match status" value="1"/>
</dbReference>
<reference evidence="3" key="1">
    <citation type="journal article" date="2019" name="Int. J. Syst. Evol. Microbiol.">
        <title>The Global Catalogue of Microorganisms (GCM) 10K type strain sequencing project: providing services to taxonomists for standard genome sequencing and annotation.</title>
        <authorList>
            <consortium name="The Broad Institute Genomics Platform"/>
            <consortium name="The Broad Institute Genome Sequencing Center for Infectious Disease"/>
            <person name="Wu L."/>
            <person name="Ma J."/>
        </authorList>
    </citation>
    <scope>NUCLEOTIDE SEQUENCE [LARGE SCALE GENOMIC DNA]</scope>
    <source>
        <strain evidence="3">KCTC 52640</strain>
    </source>
</reference>
<dbReference type="SUPFAM" id="SSF53448">
    <property type="entry name" value="Nucleotide-diphospho-sugar transferases"/>
    <property type="match status" value="1"/>
</dbReference>
<name>A0ABV7ETH5_9GAMM</name>
<dbReference type="Proteomes" id="UP001595462">
    <property type="component" value="Unassembled WGS sequence"/>
</dbReference>
<dbReference type="InterPro" id="IPR050834">
    <property type="entry name" value="Glycosyltransf_2"/>
</dbReference>
<dbReference type="RefSeq" id="WP_380690382.1">
    <property type="nucleotide sequence ID" value="NZ_JBHRSS010000006.1"/>
</dbReference>
<dbReference type="CDD" id="cd00761">
    <property type="entry name" value="Glyco_tranf_GTA_type"/>
    <property type="match status" value="1"/>
</dbReference>
<evidence type="ECO:0000313" key="2">
    <source>
        <dbReference type="EMBL" id="MFC3104847.1"/>
    </source>
</evidence>
<comment type="caution">
    <text evidence="2">The sequence shown here is derived from an EMBL/GenBank/DDBJ whole genome shotgun (WGS) entry which is preliminary data.</text>
</comment>
<dbReference type="PANTHER" id="PTHR43685:SF2">
    <property type="entry name" value="GLYCOSYLTRANSFERASE 2-LIKE DOMAIN-CONTAINING PROTEIN"/>
    <property type="match status" value="1"/>
</dbReference>
<dbReference type="EMBL" id="JBHRSS010000006">
    <property type="protein sequence ID" value="MFC3104847.1"/>
    <property type="molecule type" value="Genomic_DNA"/>
</dbReference>